<evidence type="ECO:0000313" key="13">
    <source>
        <dbReference type="Proteomes" id="UP000002212"/>
    </source>
</evidence>
<dbReference type="InterPro" id="IPR003439">
    <property type="entry name" value="ABC_transporter-like_ATP-bd"/>
</dbReference>
<feature type="transmembrane region" description="Helical" evidence="9">
    <location>
        <begin position="737"/>
        <end position="753"/>
    </location>
</feature>
<feature type="transmembrane region" description="Helical" evidence="9">
    <location>
        <begin position="172"/>
        <end position="195"/>
    </location>
</feature>
<dbReference type="InterPro" id="IPR011527">
    <property type="entry name" value="ABC1_TM_dom"/>
</dbReference>
<accession>C1BAA5</accession>
<dbReference type="AlphaFoldDB" id="C1BAA5"/>
<dbReference type="STRING" id="632772.ROP_43610"/>
<sequence>MLSVLRRIVWFEVPRPRTRLDPSPDASHLARWRRWCDAAQRDSVNAPRGERLSRSIFGGLRRDIVLGLVAIAINAGCAFGAAITLKSLIQHLVAGGSELTTNLGLAATCIVLTYVAWLALNHTFMQADVVGIGARTYIEQRLLRKKRGVSASGQPADLVTLLDREAARVENAWSGLIFIILALATITFTSAYFFVALGLSAFAALSVILISSVVIFWNARQLNAAHAALSATAADRIEVGLFAMNNRLLAWLKNWNDELFRRYADKRDGEERALLKAARLVARINLISTLTPIVAMLAAVFTQLAYVGYVDPAGLLSAMALVGGLKSVANNIPFIVQSLSQGIVGHTNVAKYLSSPQPLDTDATATRLPATTAKHIAVVGGAGSGKTTVLKIGARRSSRVSDKTLFVPDEPWIFPGGLYENLCLYRSEFSDDEARRAMALSRLPETFYGDYLASKSHDRTEGWDLSRGQGKRLELARAILAEPRFVYLDQPTAGLDDDLASGLLAGLLRGPWHGTTVVYATDKPDEKDAADEIWVVAGGEVVEVIRNPTPRAANPDHDRKQQLVQEDRSISRHPQAMDRPEFATSSRRSLMRLGIAKVAVVACVLFACRDVLTIVGDYIAASGISTTNARTAAIALIAALSAGALLSMFTSLLLVKRSIAAATVKCQSYFSAVMSPKPSRSAFDEADQDNQNHQDYQGKLTWDQRRIDELLPEVLLNTLGAVTLLFTTAAFVLSKNIFVLLPLAGMCFAYWHSSKRSGRRLQDFNENEIGTTSTVLERVEAITWSSARFDLARDNSALVNWLNKSVMNRAFASIDNAGARRWFNYKLDLMGVLFLSVVVGSTVFVHAGGGPGLTSVLALSLSYNLIAVFARAGRCLVDLRQVLDSADRLHTPSTATCTSPSAPIEPVACRTGSAVDNAALVSLTDVAYLAPRTGAVLLEELSESFASRDVVVIMGPSGVGKSTFAKLVVGSLRPTAGVLSTLGRTGGYVSTPHTGDILLLTSSPIFKPGRLIEHFDNPLPLELARVVDYLDVADVVGRLRSGFDETVPATGQLNLSKTELQRLALLDLLINRPAIAILDEATSELSTEAELSILQSVISALPDTLFFIITHNPDLTTLANRVFHFNGERRLLENSRQSHTTVGRNWNGQEDDHGMAAPTRCVL</sequence>
<organism evidence="12 13">
    <name type="scientific">Rhodococcus opacus (strain B4)</name>
    <dbReference type="NCBI Taxonomy" id="632772"/>
    <lineage>
        <taxon>Bacteria</taxon>
        <taxon>Bacillati</taxon>
        <taxon>Actinomycetota</taxon>
        <taxon>Actinomycetes</taxon>
        <taxon>Mycobacteriales</taxon>
        <taxon>Nocardiaceae</taxon>
        <taxon>Rhodococcus</taxon>
    </lineage>
</organism>
<comment type="subcellular location">
    <subcellularLocation>
        <location evidence="1">Cell membrane</location>
        <topology evidence="1">Multi-pass membrane protein</topology>
    </subcellularLocation>
</comment>
<dbReference type="SUPFAM" id="SSF52540">
    <property type="entry name" value="P-loop containing nucleoside triphosphate hydrolases"/>
    <property type="match status" value="2"/>
</dbReference>
<feature type="transmembrane region" description="Helical" evidence="9">
    <location>
        <begin position="103"/>
        <end position="120"/>
    </location>
</feature>
<feature type="transmembrane region" description="Helical" evidence="9">
    <location>
        <begin position="64"/>
        <end position="83"/>
    </location>
</feature>
<evidence type="ECO:0000256" key="9">
    <source>
        <dbReference type="SAM" id="Phobius"/>
    </source>
</evidence>
<evidence type="ECO:0000259" key="11">
    <source>
        <dbReference type="PROSITE" id="PS50929"/>
    </source>
</evidence>
<feature type="transmembrane region" description="Helical" evidence="9">
    <location>
        <begin position="280"/>
        <end position="300"/>
    </location>
</feature>
<feature type="transmembrane region" description="Helical" evidence="9">
    <location>
        <begin position="201"/>
        <end position="219"/>
    </location>
</feature>
<dbReference type="Pfam" id="PF00005">
    <property type="entry name" value="ABC_tran"/>
    <property type="match status" value="2"/>
</dbReference>
<dbReference type="InterPro" id="IPR027417">
    <property type="entry name" value="P-loop_NTPase"/>
</dbReference>
<dbReference type="PANTHER" id="PTHR24223">
    <property type="entry name" value="ATP-BINDING CASSETTE SUB-FAMILY C"/>
    <property type="match status" value="1"/>
</dbReference>
<name>C1BAA5_RHOOB</name>
<dbReference type="EMBL" id="AP011115">
    <property type="protein sequence ID" value="BAH52608.1"/>
    <property type="molecule type" value="Genomic_DNA"/>
</dbReference>
<keyword evidence="6 9" id="KW-1133">Transmembrane helix</keyword>
<protein>
    <submittedName>
        <fullName evidence="12">Putative ABC transporter permease/ATP-binding protein</fullName>
    </submittedName>
</protein>
<feature type="compositionally biased region" description="Polar residues" evidence="8">
    <location>
        <begin position="1136"/>
        <end position="1148"/>
    </location>
</feature>
<reference evidence="12 13" key="1">
    <citation type="submission" date="2009-03" db="EMBL/GenBank/DDBJ databases">
        <title>Comparison of the complete genome sequences of Rhodococcus erythropolis PR4 and Rhodococcus opacus B4.</title>
        <authorList>
            <person name="Takarada H."/>
            <person name="Sekine M."/>
            <person name="Hosoyama A."/>
            <person name="Yamada R."/>
            <person name="Fujisawa T."/>
            <person name="Omata S."/>
            <person name="Shimizu A."/>
            <person name="Tsukatani N."/>
            <person name="Tanikawa S."/>
            <person name="Fujita N."/>
            <person name="Harayama S."/>
        </authorList>
    </citation>
    <scope>NUCLEOTIDE SEQUENCE [LARGE SCALE GENOMIC DNA]</scope>
    <source>
        <strain evidence="12 13">B4</strain>
    </source>
</reference>
<evidence type="ECO:0000313" key="12">
    <source>
        <dbReference type="EMBL" id="BAH52608.1"/>
    </source>
</evidence>
<dbReference type="SMART" id="SM00382">
    <property type="entry name" value="AAA"/>
    <property type="match status" value="2"/>
</dbReference>
<evidence type="ECO:0000256" key="4">
    <source>
        <dbReference type="ARBA" id="ARBA00022741"/>
    </source>
</evidence>
<feature type="transmembrane region" description="Helical" evidence="9">
    <location>
        <begin position="829"/>
        <end position="847"/>
    </location>
</feature>
<dbReference type="RefSeq" id="WP_012691534.1">
    <property type="nucleotide sequence ID" value="NC_012522.1"/>
</dbReference>
<dbReference type="InterPro" id="IPR003593">
    <property type="entry name" value="AAA+_ATPase"/>
</dbReference>
<keyword evidence="2" id="KW-0813">Transport</keyword>
<dbReference type="GO" id="GO:0140359">
    <property type="term" value="F:ABC-type transporter activity"/>
    <property type="evidence" value="ECO:0007669"/>
    <property type="project" value="InterPro"/>
</dbReference>
<evidence type="ECO:0000256" key="5">
    <source>
        <dbReference type="ARBA" id="ARBA00022840"/>
    </source>
</evidence>
<dbReference type="PROSITE" id="PS50929">
    <property type="entry name" value="ABC_TM1F"/>
    <property type="match status" value="1"/>
</dbReference>
<evidence type="ECO:0000256" key="2">
    <source>
        <dbReference type="ARBA" id="ARBA00022448"/>
    </source>
</evidence>
<dbReference type="PATRIC" id="fig|632772.20.peg.4567"/>
<gene>
    <name evidence="12" type="ordered locus">ROP_43610</name>
</gene>
<proteinExistence type="predicted"/>
<evidence type="ECO:0000259" key="10">
    <source>
        <dbReference type="PROSITE" id="PS50893"/>
    </source>
</evidence>
<keyword evidence="4" id="KW-0547">Nucleotide-binding</keyword>
<dbReference type="Proteomes" id="UP000002212">
    <property type="component" value="Chromosome"/>
</dbReference>
<evidence type="ECO:0000256" key="1">
    <source>
        <dbReference type="ARBA" id="ARBA00004651"/>
    </source>
</evidence>
<dbReference type="GO" id="GO:0005886">
    <property type="term" value="C:plasma membrane"/>
    <property type="evidence" value="ECO:0007669"/>
    <property type="project" value="UniProtKB-SubCell"/>
</dbReference>
<dbReference type="KEGG" id="rop:ROP_43610"/>
<dbReference type="InterPro" id="IPR036640">
    <property type="entry name" value="ABC1_TM_sf"/>
</dbReference>
<keyword evidence="3 9" id="KW-0812">Transmembrane</keyword>
<keyword evidence="5 12" id="KW-0067">ATP-binding</keyword>
<dbReference type="HOGENOM" id="CLU_274955_0_0_11"/>
<dbReference type="SUPFAM" id="SSF90123">
    <property type="entry name" value="ABC transporter transmembrane region"/>
    <property type="match status" value="2"/>
</dbReference>
<dbReference type="InterPro" id="IPR050173">
    <property type="entry name" value="ABC_transporter_C-like"/>
</dbReference>
<dbReference type="Gene3D" id="1.20.1560.10">
    <property type="entry name" value="ABC transporter type 1, transmembrane domain"/>
    <property type="match status" value="2"/>
</dbReference>
<dbReference type="PROSITE" id="PS50893">
    <property type="entry name" value="ABC_TRANSPORTER_2"/>
    <property type="match status" value="2"/>
</dbReference>
<keyword evidence="7 9" id="KW-0472">Membrane</keyword>
<feature type="domain" description="ABC transporter" evidence="10">
    <location>
        <begin position="344"/>
        <end position="563"/>
    </location>
</feature>
<evidence type="ECO:0000256" key="6">
    <source>
        <dbReference type="ARBA" id="ARBA00022989"/>
    </source>
</evidence>
<feature type="domain" description="ABC transporter" evidence="10">
    <location>
        <begin position="921"/>
        <end position="1151"/>
    </location>
</feature>
<feature type="region of interest" description="Disordered" evidence="8">
    <location>
        <begin position="1136"/>
        <end position="1158"/>
    </location>
</feature>
<evidence type="ECO:0000256" key="7">
    <source>
        <dbReference type="ARBA" id="ARBA00023136"/>
    </source>
</evidence>
<evidence type="ECO:0000256" key="3">
    <source>
        <dbReference type="ARBA" id="ARBA00022692"/>
    </source>
</evidence>
<dbReference type="OrthoDB" id="7010669at2"/>
<feature type="transmembrane region" description="Helical" evidence="9">
    <location>
        <begin position="714"/>
        <end position="731"/>
    </location>
</feature>
<dbReference type="Gene3D" id="3.40.50.300">
    <property type="entry name" value="P-loop containing nucleotide triphosphate hydrolases"/>
    <property type="match status" value="2"/>
</dbReference>
<feature type="domain" description="ABC transmembrane type-1" evidence="11">
    <location>
        <begin position="65"/>
        <end position="341"/>
    </location>
</feature>
<dbReference type="GO" id="GO:0005524">
    <property type="term" value="F:ATP binding"/>
    <property type="evidence" value="ECO:0007669"/>
    <property type="project" value="UniProtKB-KW"/>
</dbReference>
<evidence type="ECO:0000256" key="8">
    <source>
        <dbReference type="SAM" id="MobiDB-lite"/>
    </source>
</evidence>
<feature type="transmembrane region" description="Helical" evidence="9">
    <location>
        <begin position="632"/>
        <end position="655"/>
    </location>
</feature>
<dbReference type="GO" id="GO:0016887">
    <property type="term" value="F:ATP hydrolysis activity"/>
    <property type="evidence" value="ECO:0007669"/>
    <property type="project" value="InterPro"/>
</dbReference>